<accession>A0A7R9A0Q0</accession>
<name>A0A7R9A0Q0_9CRUS</name>
<dbReference type="InterPro" id="IPR052517">
    <property type="entry name" value="GlcG_carb_metab_protein"/>
</dbReference>
<dbReference type="SUPFAM" id="SSF143744">
    <property type="entry name" value="GlcG-like"/>
    <property type="match status" value="1"/>
</dbReference>
<dbReference type="InterPro" id="IPR038084">
    <property type="entry name" value="PduO/GlcC-like_sf"/>
</dbReference>
<gene>
    <name evidence="1" type="ORF">CTOB1V02_LOCUS16789</name>
</gene>
<reference evidence="1" key="1">
    <citation type="submission" date="2020-11" db="EMBL/GenBank/DDBJ databases">
        <authorList>
            <person name="Tran Van P."/>
        </authorList>
    </citation>
    <scope>NUCLEOTIDE SEQUENCE</scope>
</reference>
<protein>
    <submittedName>
        <fullName evidence="1">Uncharacterized protein</fullName>
    </submittedName>
</protein>
<dbReference type="PANTHER" id="PTHR34309">
    <property type="entry name" value="SLR1406 PROTEIN"/>
    <property type="match status" value="1"/>
</dbReference>
<dbReference type="PANTHER" id="PTHR34309:SF1">
    <property type="entry name" value="PROTEIN GLCG"/>
    <property type="match status" value="1"/>
</dbReference>
<sequence>MGDMVYFERMAGALPVSVDVAMKKAYSSAAVRVPTHVIADFTQPGQSLYGLQTSDKGRIVNFGGGFPLEWEGDCVGAVGVSGGEVAQDIAVAQAAVDGFADMEEMAAALRENLPSPIQDYETFIQQAKSLDVLGTIS</sequence>
<proteinExistence type="predicted"/>
<dbReference type="Pfam" id="PF03928">
    <property type="entry name" value="HbpS-like"/>
    <property type="match status" value="1"/>
</dbReference>
<dbReference type="EMBL" id="OB712806">
    <property type="protein sequence ID" value="CAD7238974.1"/>
    <property type="molecule type" value="Genomic_DNA"/>
</dbReference>
<dbReference type="Gene3D" id="3.30.450.150">
    <property type="entry name" value="Haem-degrading domain"/>
    <property type="match status" value="1"/>
</dbReference>
<dbReference type="AlphaFoldDB" id="A0A7R9A0Q0"/>
<dbReference type="InterPro" id="IPR005624">
    <property type="entry name" value="PduO/GlcC-like"/>
</dbReference>
<organism evidence="1">
    <name type="scientific">Cyprideis torosa</name>
    <dbReference type="NCBI Taxonomy" id="163714"/>
    <lineage>
        <taxon>Eukaryota</taxon>
        <taxon>Metazoa</taxon>
        <taxon>Ecdysozoa</taxon>
        <taxon>Arthropoda</taxon>
        <taxon>Crustacea</taxon>
        <taxon>Oligostraca</taxon>
        <taxon>Ostracoda</taxon>
        <taxon>Podocopa</taxon>
        <taxon>Podocopida</taxon>
        <taxon>Cytherocopina</taxon>
        <taxon>Cytheroidea</taxon>
        <taxon>Cytherideidae</taxon>
        <taxon>Cyprideis</taxon>
    </lineage>
</organism>
<feature type="non-terminal residue" evidence="1">
    <location>
        <position position="137"/>
    </location>
</feature>
<evidence type="ECO:0000313" key="1">
    <source>
        <dbReference type="EMBL" id="CAD7238974.1"/>
    </source>
</evidence>